<dbReference type="InterPro" id="IPR050277">
    <property type="entry name" value="Sodium:Solute_Symporter"/>
</dbReference>
<gene>
    <name evidence="9" type="ORF">J3U87_27640</name>
</gene>
<dbReference type="RefSeq" id="WP_237379010.1">
    <property type="nucleotide sequence ID" value="NZ_CP071793.1"/>
</dbReference>
<evidence type="ECO:0000313" key="9">
    <source>
        <dbReference type="EMBL" id="QTD49375.1"/>
    </source>
</evidence>
<name>A0A8A4TS52_SULCO</name>
<feature type="transmembrane region" description="Helical" evidence="8">
    <location>
        <begin position="223"/>
        <end position="245"/>
    </location>
</feature>
<dbReference type="Pfam" id="PF00474">
    <property type="entry name" value="SSF"/>
    <property type="match status" value="1"/>
</dbReference>
<keyword evidence="6 8" id="KW-0472">Membrane</keyword>
<evidence type="ECO:0000256" key="5">
    <source>
        <dbReference type="ARBA" id="ARBA00022989"/>
    </source>
</evidence>
<dbReference type="GO" id="GO:0022857">
    <property type="term" value="F:transmembrane transporter activity"/>
    <property type="evidence" value="ECO:0007669"/>
    <property type="project" value="InterPro"/>
</dbReference>
<keyword evidence="3" id="KW-0813">Transport</keyword>
<dbReference type="PROSITE" id="PS50283">
    <property type="entry name" value="NA_SOLUT_SYMP_3"/>
    <property type="match status" value="1"/>
</dbReference>
<feature type="transmembrane region" description="Helical" evidence="8">
    <location>
        <begin position="42"/>
        <end position="62"/>
    </location>
</feature>
<evidence type="ECO:0000256" key="4">
    <source>
        <dbReference type="ARBA" id="ARBA00022692"/>
    </source>
</evidence>
<dbReference type="CDD" id="cd10322">
    <property type="entry name" value="SLC5sbd"/>
    <property type="match status" value="1"/>
</dbReference>
<protein>
    <submittedName>
        <fullName evidence="9">Sodium:solute symporter family protein</fullName>
    </submittedName>
</protein>
<dbReference type="InterPro" id="IPR001734">
    <property type="entry name" value="Na/solute_symporter"/>
</dbReference>
<dbReference type="EMBL" id="CP071793">
    <property type="protein sequence ID" value="QTD49375.1"/>
    <property type="molecule type" value="Genomic_DNA"/>
</dbReference>
<feature type="transmembrane region" description="Helical" evidence="8">
    <location>
        <begin position="68"/>
        <end position="90"/>
    </location>
</feature>
<organism evidence="9 10">
    <name type="scientific">Sulfidibacter corallicola</name>
    <dbReference type="NCBI Taxonomy" id="2818388"/>
    <lineage>
        <taxon>Bacteria</taxon>
        <taxon>Pseudomonadati</taxon>
        <taxon>Acidobacteriota</taxon>
        <taxon>Holophagae</taxon>
        <taxon>Acanthopleuribacterales</taxon>
        <taxon>Acanthopleuribacteraceae</taxon>
        <taxon>Sulfidibacter</taxon>
    </lineage>
</organism>
<evidence type="ECO:0000256" key="8">
    <source>
        <dbReference type="SAM" id="Phobius"/>
    </source>
</evidence>
<dbReference type="GO" id="GO:0005886">
    <property type="term" value="C:plasma membrane"/>
    <property type="evidence" value="ECO:0007669"/>
    <property type="project" value="TreeGrafter"/>
</dbReference>
<keyword evidence="4 8" id="KW-0812">Transmembrane</keyword>
<evidence type="ECO:0000256" key="7">
    <source>
        <dbReference type="RuleBase" id="RU362091"/>
    </source>
</evidence>
<feature type="transmembrane region" description="Helical" evidence="8">
    <location>
        <begin position="419"/>
        <end position="435"/>
    </location>
</feature>
<dbReference type="PANTHER" id="PTHR48086:SF7">
    <property type="entry name" value="SODIUM-SOLUTE SYMPORTER-RELATED"/>
    <property type="match status" value="1"/>
</dbReference>
<dbReference type="InterPro" id="IPR038377">
    <property type="entry name" value="Na/Glc_symporter_sf"/>
</dbReference>
<dbReference type="PANTHER" id="PTHR48086">
    <property type="entry name" value="SODIUM/PROLINE SYMPORTER-RELATED"/>
    <property type="match status" value="1"/>
</dbReference>
<proteinExistence type="inferred from homology"/>
<comment type="subcellular location">
    <subcellularLocation>
        <location evidence="1">Membrane</location>
        <topology evidence="1">Multi-pass membrane protein</topology>
    </subcellularLocation>
</comment>
<feature type="transmembrane region" description="Helical" evidence="8">
    <location>
        <begin position="309"/>
        <end position="338"/>
    </location>
</feature>
<feature type="transmembrane region" description="Helical" evidence="8">
    <location>
        <begin position="6"/>
        <end position="22"/>
    </location>
</feature>
<feature type="transmembrane region" description="Helical" evidence="8">
    <location>
        <begin position="266"/>
        <end position="289"/>
    </location>
</feature>
<evidence type="ECO:0000256" key="2">
    <source>
        <dbReference type="ARBA" id="ARBA00006434"/>
    </source>
</evidence>
<reference evidence="9" key="1">
    <citation type="submission" date="2021-03" db="EMBL/GenBank/DDBJ databases">
        <title>Acanthopleuribacteraceae sp. M133.</title>
        <authorList>
            <person name="Wang G."/>
        </authorList>
    </citation>
    <scope>NUCLEOTIDE SEQUENCE</scope>
    <source>
        <strain evidence="9">M133</strain>
    </source>
</reference>
<dbReference type="Proteomes" id="UP000663929">
    <property type="component" value="Chromosome"/>
</dbReference>
<evidence type="ECO:0000313" key="10">
    <source>
        <dbReference type="Proteomes" id="UP000663929"/>
    </source>
</evidence>
<feature type="transmembrane region" description="Helical" evidence="8">
    <location>
        <begin position="111"/>
        <end position="132"/>
    </location>
</feature>
<feature type="transmembrane region" description="Helical" evidence="8">
    <location>
        <begin position="455"/>
        <end position="473"/>
    </location>
</feature>
<feature type="transmembrane region" description="Helical" evidence="8">
    <location>
        <begin position="182"/>
        <end position="203"/>
    </location>
</feature>
<keyword evidence="5 8" id="KW-1133">Transmembrane helix</keyword>
<feature type="transmembrane region" description="Helical" evidence="8">
    <location>
        <begin position="393"/>
        <end position="412"/>
    </location>
</feature>
<evidence type="ECO:0000256" key="3">
    <source>
        <dbReference type="ARBA" id="ARBA00022448"/>
    </source>
</evidence>
<dbReference type="Gene3D" id="1.20.1730.10">
    <property type="entry name" value="Sodium/glucose cotransporter"/>
    <property type="match status" value="1"/>
</dbReference>
<dbReference type="AlphaFoldDB" id="A0A8A4TS52"/>
<feature type="transmembrane region" description="Helical" evidence="8">
    <location>
        <begin position="359"/>
        <end position="381"/>
    </location>
</feature>
<evidence type="ECO:0000256" key="6">
    <source>
        <dbReference type="ARBA" id="ARBA00023136"/>
    </source>
</evidence>
<keyword evidence="10" id="KW-1185">Reference proteome</keyword>
<accession>A0A8A4TS52</accession>
<evidence type="ECO:0000256" key="1">
    <source>
        <dbReference type="ARBA" id="ARBA00004141"/>
    </source>
</evidence>
<comment type="similarity">
    <text evidence="2 7">Belongs to the sodium:solute symporter (SSF) (TC 2.A.21) family.</text>
</comment>
<feature type="transmembrane region" description="Helical" evidence="8">
    <location>
        <begin position="152"/>
        <end position="175"/>
    </location>
</feature>
<dbReference type="KEGG" id="scor:J3U87_27640"/>
<sequence>MIYLTAISLYLGALIMMGVYKSKKIKTQSDFAVAGRSLSPWVLVGTMLATWVGTGSILGNAGKAYETGLAALMLPIGGVMGVMVLTRIAGKVRGIEKFTVPEIIGSRYGQNARVLSVVALVMAYMVIVSYQYNAGGAVLHTVLTDDAGSSILSLQACTAIAVAVIIAYTMLAGLVSVAYTDVVNGVVMTLSFVIALPILWHTAGGWSGMEQAFAATGRDTHMQFWGVYSGFDIVNFLLPPFLLAMGDANMYQRFSASSTSKGATKATILLVFAVIMIELAIISSAWISSSMIPDAANGRNVLIYASHQFLPTALGAIMLTTMVGIIISTADSFLLVPATTLIRDVYLQYVNPDADERRIVLLSRLFVLGLGLIAYAVSMGFAQSATFFDKALYAYTIYGAAITPSLVAAFFWKRATSTGAVASIIAGTVVTLVWKEAAFIQDIVPGFIYQNCDEVLPAIFASILCLVSISLLTPKPGTETLDEPGLQAGETQPT</sequence>